<evidence type="ECO:0000313" key="4">
    <source>
        <dbReference type="Proteomes" id="UP001163046"/>
    </source>
</evidence>
<sequence length="162" mass="18629">MAARNSKHSAKDLNNSVSSTPIKPIASAKQVKVNDEELDLKKMFELMAQMNTKLDKLDKIERHLASVDQDIKDLKESYTFVNATADELKRAKRHKNYSIKSLEESIARIEAKNATLTKELNDIRAHSMRNNLVFYNLPEVEKEDPFVTVREVLANKMRIDEK</sequence>
<feature type="compositionally biased region" description="Polar residues" evidence="2">
    <location>
        <begin position="12"/>
        <end position="21"/>
    </location>
</feature>
<feature type="region of interest" description="Disordered" evidence="2">
    <location>
        <begin position="1"/>
        <end position="21"/>
    </location>
</feature>
<organism evidence="3 4">
    <name type="scientific">Desmophyllum pertusum</name>
    <dbReference type="NCBI Taxonomy" id="174260"/>
    <lineage>
        <taxon>Eukaryota</taxon>
        <taxon>Metazoa</taxon>
        <taxon>Cnidaria</taxon>
        <taxon>Anthozoa</taxon>
        <taxon>Hexacorallia</taxon>
        <taxon>Scleractinia</taxon>
        <taxon>Caryophylliina</taxon>
        <taxon>Caryophylliidae</taxon>
        <taxon>Desmophyllum</taxon>
    </lineage>
</organism>
<dbReference type="Proteomes" id="UP001163046">
    <property type="component" value="Unassembled WGS sequence"/>
</dbReference>
<accession>A0A9X0CID7</accession>
<name>A0A9X0CID7_9CNID</name>
<dbReference type="AlphaFoldDB" id="A0A9X0CID7"/>
<keyword evidence="4" id="KW-1185">Reference proteome</keyword>
<evidence type="ECO:0000256" key="2">
    <source>
        <dbReference type="SAM" id="MobiDB-lite"/>
    </source>
</evidence>
<gene>
    <name evidence="3" type="ORF">OS493_028297</name>
</gene>
<evidence type="ECO:0000313" key="3">
    <source>
        <dbReference type="EMBL" id="KAJ7355076.1"/>
    </source>
</evidence>
<reference evidence="3" key="1">
    <citation type="submission" date="2023-01" db="EMBL/GenBank/DDBJ databases">
        <title>Genome assembly of the deep-sea coral Lophelia pertusa.</title>
        <authorList>
            <person name="Herrera S."/>
            <person name="Cordes E."/>
        </authorList>
    </citation>
    <scope>NUCLEOTIDE SEQUENCE</scope>
    <source>
        <strain evidence="3">USNM1676648</strain>
        <tissue evidence="3">Polyp</tissue>
    </source>
</reference>
<proteinExistence type="predicted"/>
<keyword evidence="1" id="KW-0175">Coiled coil</keyword>
<feature type="coiled-coil region" evidence="1">
    <location>
        <begin position="57"/>
        <end position="126"/>
    </location>
</feature>
<protein>
    <submittedName>
        <fullName evidence="3">Uncharacterized protein</fullName>
    </submittedName>
</protein>
<evidence type="ECO:0000256" key="1">
    <source>
        <dbReference type="SAM" id="Coils"/>
    </source>
</evidence>
<dbReference type="EMBL" id="MU827328">
    <property type="protein sequence ID" value="KAJ7355076.1"/>
    <property type="molecule type" value="Genomic_DNA"/>
</dbReference>
<comment type="caution">
    <text evidence="3">The sequence shown here is derived from an EMBL/GenBank/DDBJ whole genome shotgun (WGS) entry which is preliminary data.</text>
</comment>
<dbReference type="OrthoDB" id="5988707at2759"/>